<evidence type="ECO:0000259" key="2">
    <source>
        <dbReference type="Pfam" id="PF06458"/>
    </source>
</evidence>
<proteinExistence type="predicted"/>
<gene>
    <name evidence="3" type="ORF">FD20_GL000612</name>
</gene>
<name>A0A0R1PXA2_9LACO</name>
<dbReference type="Gene3D" id="3.10.20.320">
    <property type="entry name" value="Putative peptidoglycan bound protein (lpxtg motif)"/>
    <property type="match status" value="2"/>
</dbReference>
<reference evidence="3 4" key="1">
    <citation type="journal article" date="2015" name="Genome Announc.">
        <title>Expanding the biotechnology potential of lactobacilli through comparative genomics of 213 strains and associated genera.</title>
        <authorList>
            <person name="Sun Z."/>
            <person name="Harris H.M."/>
            <person name="McCann A."/>
            <person name="Guo C."/>
            <person name="Argimon S."/>
            <person name="Zhang W."/>
            <person name="Yang X."/>
            <person name="Jeffery I.B."/>
            <person name="Cooney J.C."/>
            <person name="Kagawa T.F."/>
            <person name="Liu W."/>
            <person name="Song Y."/>
            <person name="Salvetti E."/>
            <person name="Wrobel A."/>
            <person name="Rasinkangas P."/>
            <person name="Parkhill J."/>
            <person name="Rea M.C."/>
            <person name="O'Sullivan O."/>
            <person name="Ritari J."/>
            <person name="Douillard F.P."/>
            <person name="Paul Ross R."/>
            <person name="Yang R."/>
            <person name="Briner A.E."/>
            <person name="Felis G.E."/>
            <person name="de Vos W.M."/>
            <person name="Barrangou R."/>
            <person name="Klaenhammer T.R."/>
            <person name="Caufield P.W."/>
            <person name="Cui Y."/>
            <person name="Zhang H."/>
            <person name="O'Toole P.W."/>
        </authorList>
    </citation>
    <scope>NUCLEOTIDE SEQUENCE [LARGE SCALE GENOMIC DNA]</scope>
    <source>
        <strain evidence="3 4">DSM 19971</strain>
    </source>
</reference>
<dbReference type="InterPro" id="IPR009459">
    <property type="entry name" value="MucBP_dom"/>
</dbReference>
<dbReference type="PATRIC" id="fig|1423812.3.peg.664"/>
<keyword evidence="1" id="KW-0677">Repeat</keyword>
<evidence type="ECO:0000256" key="1">
    <source>
        <dbReference type="ARBA" id="ARBA00022737"/>
    </source>
</evidence>
<accession>A0A0R1PXA2</accession>
<evidence type="ECO:0000313" key="3">
    <source>
        <dbReference type="EMBL" id="KRL37142.1"/>
    </source>
</evidence>
<keyword evidence="4" id="KW-1185">Reference proteome</keyword>
<dbReference type="Pfam" id="PF06458">
    <property type="entry name" value="MucBP"/>
    <property type="match status" value="2"/>
</dbReference>
<comment type="caution">
    <text evidence="3">The sequence shown here is derived from an EMBL/GenBank/DDBJ whole genome shotgun (WGS) entry which is preliminary data.</text>
</comment>
<sequence>MEATSKEEVVRQKPIRIAPQNNITRQNALLLVVYQDQQNNLLFPSQIISGTLGEKLRLQFKKLPDYNLVRIKGFTSYFASHYSIITLTYSKKDAGLIWIICRDIDTNFFLVEPQVIKGKVSEPFQIFSPSLTNYNLFRVSGKLRGNFSYNQSFVTFYYRQSKWKNVEKTELYLKMLAPVASYEEPQGKKLDISFALNTVWRTFSSITMDNDDLWYCLGGAIWIKFDSKKMAYSNKRETFSLLSSNTKKQIRRFKKSREASIDFIPNKEVAVYDLPFGHKNGLLKDRTKVSVTARTLNDDVIWFELAQGVWIPRQYLKFN</sequence>
<feature type="domain" description="MucBP" evidence="2">
    <location>
        <begin position="110"/>
        <end position="159"/>
    </location>
</feature>
<dbReference type="EMBL" id="AZEG01000015">
    <property type="protein sequence ID" value="KRL37142.1"/>
    <property type="molecule type" value="Genomic_DNA"/>
</dbReference>
<evidence type="ECO:0000313" key="4">
    <source>
        <dbReference type="Proteomes" id="UP000051155"/>
    </source>
</evidence>
<dbReference type="Proteomes" id="UP000051155">
    <property type="component" value="Unassembled WGS sequence"/>
</dbReference>
<protein>
    <recommendedName>
        <fullName evidence="2">MucBP domain-containing protein</fullName>
    </recommendedName>
</protein>
<dbReference type="AlphaFoldDB" id="A0A0R1PXA2"/>
<feature type="domain" description="MucBP" evidence="2">
    <location>
        <begin position="32"/>
        <end position="89"/>
    </location>
</feature>
<dbReference type="STRING" id="1423812.FD20_GL000612"/>
<organism evidence="3 4">
    <name type="scientific">Liquorilactobacillus uvarum DSM 19971</name>
    <dbReference type="NCBI Taxonomy" id="1423812"/>
    <lineage>
        <taxon>Bacteria</taxon>
        <taxon>Bacillati</taxon>
        <taxon>Bacillota</taxon>
        <taxon>Bacilli</taxon>
        <taxon>Lactobacillales</taxon>
        <taxon>Lactobacillaceae</taxon>
        <taxon>Liquorilactobacillus</taxon>
    </lineage>
</organism>